<keyword evidence="7" id="KW-1185">Reference proteome</keyword>
<name>A0A8S3ZZT2_9EUPU</name>
<feature type="compositionally biased region" description="Basic and acidic residues" evidence="5">
    <location>
        <begin position="64"/>
        <end position="73"/>
    </location>
</feature>
<dbReference type="OrthoDB" id="5563016at2759"/>
<comment type="caution">
    <text evidence="6">The sequence shown here is derived from an EMBL/GenBank/DDBJ whole genome shotgun (WGS) entry which is preliminary data.</text>
</comment>
<dbReference type="Pfam" id="PF02755">
    <property type="entry name" value="RPEL"/>
    <property type="match status" value="1"/>
</dbReference>
<dbReference type="PANTHER" id="PTHR12751:SF18">
    <property type="entry name" value="PHOSPHATASE AND ACTIN REGULATOR 1"/>
    <property type="match status" value="1"/>
</dbReference>
<dbReference type="InterPro" id="IPR004018">
    <property type="entry name" value="RPEL_repeat"/>
</dbReference>
<dbReference type="EMBL" id="CAJHNH020007879">
    <property type="protein sequence ID" value="CAG5135063.1"/>
    <property type="molecule type" value="Genomic_DNA"/>
</dbReference>
<dbReference type="PANTHER" id="PTHR12751">
    <property type="entry name" value="PHOSPHATASE AND ACTIN REGULATOR PHACTR"/>
    <property type="match status" value="1"/>
</dbReference>
<evidence type="ECO:0000313" key="7">
    <source>
        <dbReference type="Proteomes" id="UP000678393"/>
    </source>
</evidence>
<reference evidence="6" key="1">
    <citation type="submission" date="2021-04" db="EMBL/GenBank/DDBJ databases">
        <authorList>
            <consortium name="Molecular Ecology Group"/>
        </authorList>
    </citation>
    <scope>NUCLEOTIDE SEQUENCE</scope>
</reference>
<dbReference type="GO" id="GO:0003779">
    <property type="term" value="F:actin binding"/>
    <property type="evidence" value="ECO:0007669"/>
    <property type="project" value="UniProtKB-KW"/>
</dbReference>
<feature type="compositionally biased region" description="Basic and acidic residues" evidence="5">
    <location>
        <begin position="1"/>
        <end position="10"/>
    </location>
</feature>
<evidence type="ECO:0008006" key="8">
    <source>
        <dbReference type="Google" id="ProtNLM"/>
    </source>
</evidence>
<organism evidence="6 7">
    <name type="scientific">Candidula unifasciata</name>
    <dbReference type="NCBI Taxonomy" id="100452"/>
    <lineage>
        <taxon>Eukaryota</taxon>
        <taxon>Metazoa</taxon>
        <taxon>Spiralia</taxon>
        <taxon>Lophotrochozoa</taxon>
        <taxon>Mollusca</taxon>
        <taxon>Gastropoda</taxon>
        <taxon>Heterobranchia</taxon>
        <taxon>Euthyneura</taxon>
        <taxon>Panpulmonata</taxon>
        <taxon>Eupulmonata</taxon>
        <taxon>Stylommatophora</taxon>
        <taxon>Helicina</taxon>
        <taxon>Helicoidea</taxon>
        <taxon>Geomitridae</taxon>
        <taxon>Candidula</taxon>
    </lineage>
</organism>
<dbReference type="GO" id="GO:0030036">
    <property type="term" value="P:actin cytoskeleton organization"/>
    <property type="evidence" value="ECO:0007669"/>
    <property type="project" value="TreeGrafter"/>
</dbReference>
<evidence type="ECO:0000256" key="5">
    <source>
        <dbReference type="SAM" id="MobiDB-lite"/>
    </source>
</evidence>
<sequence>MAEMATKTDVDSSLPPFQRHRSNSDPKPSIDSFALPVGSLDGPGGDSSYLTSGSSTTPRSVKPITDDVRKNGDSRAIPSLAGTLPAVERKSKLSTLSKIFRPWKWKRKKKSEHFEKAAVEIERKISMRSSREELIRKGVIKEPDGSQNHVHKT</sequence>
<evidence type="ECO:0000256" key="2">
    <source>
        <dbReference type="ARBA" id="ARBA00022737"/>
    </source>
</evidence>
<feature type="non-terminal residue" evidence="6">
    <location>
        <position position="1"/>
    </location>
</feature>
<evidence type="ECO:0000256" key="3">
    <source>
        <dbReference type="ARBA" id="ARBA00023203"/>
    </source>
</evidence>
<keyword evidence="3" id="KW-0009">Actin-binding</keyword>
<evidence type="ECO:0000256" key="1">
    <source>
        <dbReference type="ARBA" id="ARBA00009795"/>
    </source>
</evidence>
<proteinExistence type="inferred from homology"/>
<protein>
    <recommendedName>
        <fullName evidence="8">Phosphatase and actin regulator</fullName>
    </recommendedName>
</protein>
<feature type="repeat" description="RPEL" evidence="4">
    <location>
        <begin position="119"/>
        <end position="144"/>
    </location>
</feature>
<gene>
    <name evidence="6" type="ORF">CUNI_LOCUS20621</name>
</gene>
<keyword evidence="2" id="KW-0677">Repeat</keyword>
<feature type="region of interest" description="Disordered" evidence="5">
    <location>
        <begin position="1"/>
        <end position="77"/>
    </location>
</feature>
<dbReference type="PROSITE" id="PS51073">
    <property type="entry name" value="RPEL"/>
    <property type="match status" value="1"/>
</dbReference>
<dbReference type="Proteomes" id="UP000678393">
    <property type="component" value="Unassembled WGS sequence"/>
</dbReference>
<comment type="similarity">
    <text evidence="1">Belongs to the phosphatase and actin regulator family.</text>
</comment>
<feature type="compositionally biased region" description="Polar residues" evidence="5">
    <location>
        <begin position="48"/>
        <end position="59"/>
    </location>
</feature>
<accession>A0A8S3ZZT2</accession>
<evidence type="ECO:0000256" key="4">
    <source>
        <dbReference type="PROSITE-ProRule" id="PRU00401"/>
    </source>
</evidence>
<dbReference type="AlphaFoldDB" id="A0A8S3ZZT2"/>
<evidence type="ECO:0000313" key="6">
    <source>
        <dbReference type="EMBL" id="CAG5135063.1"/>
    </source>
</evidence>